<sequence>MKTLQFEKDAHIGILTLNRPHRLNALSHTLVRELHQLFNQLDEDLDTRILIVTGAGRAFCAGADLKGGEGEGAWDEKLGPIQSQYRLQEGYANLVIRMRQIPQPIIAAVNGAASGGGLCLALAADVRYASESARFNCAFVKLGLSGCEMGSSYFLPRIVGASNAAELMYTGRLIDARTALEIGLVSKVVADGQVVGAAKELANEMLANAPLALRMTKEVYNFGLCAPSLENQIHMENRTQTINFFTNDFREGAFSFLEKRPAKYGDQ</sequence>
<keyword evidence="2" id="KW-0456">Lyase</keyword>
<evidence type="ECO:0000256" key="3">
    <source>
        <dbReference type="RuleBase" id="RU003707"/>
    </source>
</evidence>
<dbReference type="CDD" id="cd06558">
    <property type="entry name" value="crotonase-like"/>
    <property type="match status" value="1"/>
</dbReference>
<dbReference type="Gene3D" id="3.90.226.10">
    <property type="entry name" value="2-enoyl-CoA Hydratase, Chain A, domain 1"/>
    <property type="match status" value="1"/>
</dbReference>
<comment type="similarity">
    <text evidence="1 3">Belongs to the enoyl-CoA hydratase/isomerase family.</text>
</comment>
<dbReference type="Gene3D" id="1.10.12.10">
    <property type="entry name" value="Lyase 2-enoyl-coa Hydratase, Chain A, domain 2"/>
    <property type="match status" value="1"/>
</dbReference>
<evidence type="ECO:0000256" key="1">
    <source>
        <dbReference type="ARBA" id="ARBA00005254"/>
    </source>
</evidence>
<dbReference type="GO" id="GO:0016853">
    <property type="term" value="F:isomerase activity"/>
    <property type="evidence" value="ECO:0007669"/>
    <property type="project" value="UniProtKB-KW"/>
</dbReference>
<evidence type="ECO:0000313" key="5">
    <source>
        <dbReference type="Proteomes" id="UP000265882"/>
    </source>
</evidence>
<protein>
    <submittedName>
        <fullName evidence="4">Enoyl-CoA hydratase/isomerase family protein</fullName>
    </submittedName>
</protein>
<accession>A0A3A4NVC5</accession>
<dbReference type="PANTHER" id="PTHR11941">
    <property type="entry name" value="ENOYL-COA HYDRATASE-RELATED"/>
    <property type="match status" value="1"/>
</dbReference>
<dbReference type="GO" id="GO:0006635">
    <property type="term" value="P:fatty acid beta-oxidation"/>
    <property type="evidence" value="ECO:0007669"/>
    <property type="project" value="TreeGrafter"/>
</dbReference>
<dbReference type="Pfam" id="PF00378">
    <property type="entry name" value="ECH_1"/>
    <property type="match status" value="1"/>
</dbReference>
<comment type="caution">
    <text evidence="4">The sequence shown here is derived from an EMBL/GenBank/DDBJ whole genome shotgun (WGS) entry which is preliminary data.</text>
</comment>
<keyword evidence="4" id="KW-0413">Isomerase</keyword>
<dbReference type="InterPro" id="IPR014748">
    <property type="entry name" value="Enoyl-CoA_hydra_C"/>
</dbReference>
<organism evidence="4 5">
    <name type="scientific">Abyssobacteria bacterium (strain SURF_5)</name>
    <dbReference type="NCBI Taxonomy" id="2093360"/>
    <lineage>
        <taxon>Bacteria</taxon>
        <taxon>Pseudomonadati</taxon>
        <taxon>Candidatus Hydrogenedentota</taxon>
        <taxon>Candidatus Abyssobacteria</taxon>
    </lineage>
</organism>
<proteinExistence type="inferred from homology"/>
<evidence type="ECO:0000256" key="2">
    <source>
        <dbReference type="ARBA" id="ARBA00023239"/>
    </source>
</evidence>
<dbReference type="PROSITE" id="PS00166">
    <property type="entry name" value="ENOYL_COA_HYDRATASE"/>
    <property type="match status" value="1"/>
</dbReference>
<dbReference type="InterPro" id="IPR018376">
    <property type="entry name" value="Enoyl-CoA_hyd/isom_CS"/>
</dbReference>
<dbReference type="InterPro" id="IPR029045">
    <property type="entry name" value="ClpP/crotonase-like_dom_sf"/>
</dbReference>
<reference evidence="4 5" key="1">
    <citation type="journal article" date="2017" name="ISME J.">
        <title>Energy and carbon metabolisms in a deep terrestrial subsurface fluid microbial community.</title>
        <authorList>
            <person name="Momper L."/>
            <person name="Jungbluth S.P."/>
            <person name="Lee M.D."/>
            <person name="Amend J.P."/>
        </authorList>
    </citation>
    <scope>NUCLEOTIDE SEQUENCE [LARGE SCALE GENOMIC DNA]</scope>
    <source>
        <strain evidence="4">SURF_5</strain>
    </source>
</reference>
<evidence type="ECO:0000313" key="4">
    <source>
        <dbReference type="EMBL" id="RJP19754.1"/>
    </source>
</evidence>
<dbReference type="SUPFAM" id="SSF52096">
    <property type="entry name" value="ClpP/crotonase"/>
    <property type="match status" value="1"/>
</dbReference>
<dbReference type="InterPro" id="IPR001753">
    <property type="entry name" value="Enoyl-CoA_hydra/iso"/>
</dbReference>
<name>A0A3A4NVC5_ABYX5</name>
<dbReference type="AlphaFoldDB" id="A0A3A4NVC5"/>
<dbReference type="EMBL" id="QZKU01000085">
    <property type="protein sequence ID" value="RJP19754.1"/>
    <property type="molecule type" value="Genomic_DNA"/>
</dbReference>
<dbReference type="Proteomes" id="UP000265882">
    <property type="component" value="Unassembled WGS sequence"/>
</dbReference>
<dbReference type="PANTHER" id="PTHR11941:SF130">
    <property type="entry name" value="ENOYL-COA HYDRATASE ECHA12-RELATED"/>
    <property type="match status" value="1"/>
</dbReference>
<gene>
    <name evidence="4" type="ORF">C4520_12390</name>
</gene>
<dbReference type="GO" id="GO:0016829">
    <property type="term" value="F:lyase activity"/>
    <property type="evidence" value="ECO:0007669"/>
    <property type="project" value="UniProtKB-KW"/>
</dbReference>